<evidence type="ECO:0000313" key="1">
    <source>
        <dbReference type="EMBL" id="TCP61947.1"/>
    </source>
</evidence>
<proteinExistence type="predicted"/>
<dbReference type="Proteomes" id="UP000295050">
    <property type="component" value="Unassembled WGS sequence"/>
</dbReference>
<evidence type="ECO:0000313" key="2">
    <source>
        <dbReference type="Proteomes" id="UP000295050"/>
    </source>
</evidence>
<accession>A0A4R2RIH8</accession>
<protein>
    <submittedName>
        <fullName evidence="1">Uncharacterized protein</fullName>
    </submittedName>
</protein>
<dbReference type="AlphaFoldDB" id="A0A4R2RIH8"/>
<dbReference type="EMBL" id="SLXU01000003">
    <property type="protein sequence ID" value="TCP61947.1"/>
    <property type="molecule type" value="Genomic_DNA"/>
</dbReference>
<reference evidence="1 2" key="1">
    <citation type="submission" date="2019-03" db="EMBL/GenBank/DDBJ databases">
        <title>Genomic Encyclopedia of Type Strains, Phase IV (KMG-IV): sequencing the most valuable type-strain genomes for metagenomic binning, comparative biology and taxonomic classification.</title>
        <authorList>
            <person name="Goeker M."/>
        </authorList>
    </citation>
    <scope>NUCLEOTIDE SEQUENCE [LARGE SCALE GENOMIC DNA]</scope>
    <source>
        <strain evidence="1 2">DSM 24766</strain>
    </source>
</reference>
<organism evidence="1 2">
    <name type="scientific">Rhodovulum bhavnagarense</name>
    <dbReference type="NCBI Taxonomy" id="992286"/>
    <lineage>
        <taxon>Bacteria</taxon>
        <taxon>Pseudomonadati</taxon>
        <taxon>Pseudomonadota</taxon>
        <taxon>Alphaproteobacteria</taxon>
        <taxon>Rhodobacterales</taxon>
        <taxon>Paracoccaceae</taxon>
        <taxon>Rhodovulum</taxon>
    </lineage>
</organism>
<dbReference type="OrthoDB" id="7871601at2"/>
<name>A0A4R2RIH8_9RHOB</name>
<gene>
    <name evidence="1" type="ORF">EV663_103133</name>
</gene>
<keyword evidence="2" id="KW-1185">Reference proteome</keyword>
<sequence length="65" mass="7087">MSNDDIASRILGFTGFLAHAAERVEHAALGLGWLDAHGRPTADGRALIEALYTQETTRSVYRMAN</sequence>
<dbReference type="RefSeq" id="WP_132950815.1">
    <property type="nucleotide sequence ID" value="NZ_SLXU01000003.1"/>
</dbReference>
<comment type="caution">
    <text evidence="1">The sequence shown here is derived from an EMBL/GenBank/DDBJ whole genome shotgun (WGS) entry which is preliminary data.</text>
</comment>